<evidence type="ECO:0000313" key="2">
    <source>
        <dbReference type="EMBL" id="THU82779.1"/>
    </source>
</evidence>
<keyword evidence="3" id="KW-1185">Reference proteome</keyword>
<feature type="compositionally biased region" description="Low complexity" evidence="1">
    <location>
        <begin position="50"/>
        <end position="65"/>
    </location>
</feature>
<proteinExistence type="predicted"/>
<gene>
    <name evidence="2" type="ORF">K435DRAFT_871985</name>
</gene>
<feature type="compositionally biased region" description="Basic and acidic residues" evidence="1">
    <location>
        <begin position="66"/>
        <end position="77"/>
    </location>
</feature>
<sequence length="163" mass="17585">MGYHFDWSDAIFTFLAQLPPSLESLQNSLGEWANTWWFSLLDCSDYGGASSTSAPSSSTRTSNRSTNDRSDHDRSNDNRPPAQAANGGHDVICTPNPVTTMSSNDNLVNLYLACPAPSDNIPSIACAGHALDEVKSSDVDSSSIMTSFNVILDSGTNRHLLRD</sequence>
<protein>
    <submittedName>
        <fullName evidence="2">Uncharacterized protein</fullName>
    </submittedName>
</protein>
<name>A0A4S8L2W2_DENBC</name>
<evidence type="ECO:0000256" key="1">
    <source>
        <dbReference type="SAM" id="MobiDB-lite"/>
    </source>
</evidence>
<organism evidence="2 3">
    <name type="scientific">Dendrothele bispora (strain CBS 962.96)</name>
    <dbReference type="NCBI Taxonomy" id="1314807"/>
    <lineage>
        <taxon>Eukaryota</taxon>
        <taxon>Fungi</taxon>
        <taxon>Dikarya</taxon>
        <taxon>Basidiomycota</taxon>
        <taxon>Agaricomycotina</taxon>
        <taxon>Agaricomycetes</taxon>
        <taxon>Agaricomycetidae</taxon>
        <taxon>Agaricales</taxon>
        <taxon>Agaricales incertae sedis</taxon>
        <taxon>Dendrothele</taxon>
    </lineage>
</organism>
<reference evidence="2 3" key="1">
    <citation type="journal article" date="2019" name="Nat. Ecol. Evol.">
        <title>Megaphylogeny resolves global patterns of mushroom evolution.</title>
        <authorList>
            <person name="Varga T."/>
            <person name="Krizsan K."/>
            <person name="Foldi C."/>
            <person name="Dima B."/>
            <person name="Sanchez-Garcia M."/>
            <person name="Sanchez-Ramirez S."/>
            <person name="Szollosi G.J."/>
            <person name="Szarkandi J.G."/>
            <person name="Papp V."/>
            <person name="Albert L."/>
            <person name="Andreopoulos W."/>
            <person name="Angelini C."/>
            <person name="Antonin V."/>
            <person name="Barry K.W."/>
            <person name="Bougher N.L."/>
            <person name="Buchanan P."/>
            <person name="Buyck B."/>
            <person name="Bense V."/>
            <person name="Catcheside P."/>
            <person name="Chovatia M."/>
            <person name="Cooper J."/>
            <person name="Damon W."/>
            <person name="Desjardin D."/>
            <person name="Finy P."/>
            <person name="Geml J."/>
            <person name="Haridas S."/>
            <person name="Hughes K."/>
            <person name="Justo A."/>
            <person name="Karasinski D."/>
            <person name="Kautmanova I."/>
            <person name="Kiss B."/>
            <person name="Kocsube S."/>
            <person name="Kotiranta H."/>
            <person name="LaButti K.M."/>
            <person name="Lechner B.E."/>
            <person name="Liimatainen K."/>
            <person name="Lipzen A."/>
            <person name="Lukacs Z."/>
            <person name="Mihaltcheva S."/>
            <person name="Morgado L.N."/>
            <person name="Niskanen T."/>
            <person name="Noordeloos M.E."/>
            <person name="Ohm R.A."/>
            <person name="Ortiz-Santana B."/>
            <person name="Ovrebo C."/>
            <person name="Racz N."/>
            <person name="Riley R."/>
            <person name="Savchenko A."/>
            <person name="Shiryaev A."/>
            <person name="Soop K."/>
            <person name="Spirin V."/>
            <person name="Szebenyi C."/>
            <person name="Tomsovsky M."/>
            <person name="Tulloss R.E."/>
            <person name="Uehling J."/>
            <person name="Grigoriev I.V."/>
            <person name="Vagvolgyi C."/>
            <person name="Papp T."/>
            <person name="Martin F.M."/>
            <person name="Miettinen O."/>
            <person name="Hibbett D.S."/>
            <person name="Nagy L.G."/>
        </authorList>
    </citation>
    <scope>NUCLEOTIDE SEQUENCE [LARGE SCALE GENOMIC DNA]</scope>
    <source>
        <strain evidence="2 3">CBS 962.96</strain>
    </source>
</reference>
<evidence type="ECO:0000313" key="3">
    <source>
        <dbReference type="Proteomes" id="UP000297245"/>
    </source>
</evidence>
<feature type="region of interest" description="Disordered" evidence="1">
    <location>
        <begin position="50"/>
        <end position="92"/>
    </location>
</feature>
<dbReference type="EMBL" id="ML179709">
    <property type="protein sequence ID" value="THU82779.1"/>
    <property type="molecule type" value="Genomic_DNA"/>
</dbReference>
<dbReference type="AlphaFoldDB" id="A0A4S8L2W2"/>
<accession>A0A4S8L2W2</accession>
<dbReference type="Proteomes" id="UP000297245">
    <property type="component" value="Unassembled WGS sequence"/>
</dbReference>